<feature type="region of interest" description="Disordered" evidence="1">
    <location>
        <begin position="53"/>
        <end position="72"/>
    </location>
</feature>
<reference evidence="2 3" key="2">
    <citation type="submission" date="2018-10" db="EMBL/GenBank/DDBJ databases">
        <authorList>
            <consortium name="Pathogen Informatics"/>
        </authorList>
    </citation>
    <scope>NUCLEOTIDE SEQUENCE [LARGE SCALE GENOMIC DNA]</scope>
</reference>
<evidence type="ECO:0000313" key="2">
    <source>
        <dbReference type="EMBL" id="VDD93534.1"/>
    </source>
</evidence>
<accession>A0A0N4VDV5</accession>
<proteinExistence type="predicted"/>
<dbReference type="EMBL" id="UXUI01009352">
    <property type="protein sequence ID" value="VDD93534.1"/>
    <property type="molecule type" value="Genomic_DNA"/>
</dbReference>
<evidence type="ECO:0000313" key="3">
    <source>
        <dbReference type="Proteomes" id="UP000274131"/>
    </source>
</evidence>
<sequence>MSISYPFFADGKVLIHPIAIPALLPIPTHIPPPPMPAGMRSWLANRRRLSGDSFGFSTGSGRSSVSSNGNGV</sequence>
<reference evidence="4" key="1">
    <citation type="submission" date="2017-02" db="UniProtKB">
        <authorList>
            <consortium name="WormBaseParasite"/>
        </authorList>
    </citation>
    <scope>IDENTIFICATION</scope>
</reference>
<dbReference type="Proteomes" id="UP000274131">
    <property type="component" value="Unassembled WGS sequence"/>
</dbReference>
<name>A0A0N4VDV5_ENTVE</name>
<organism evidence="4">
    <name type="scientific">Enterobius vermicularis</name>
    <name type="common">Human pinworm</name>
    <dbReference type="NCBI Taxonomy" id="51028"/>
    <lineage>
        <taxon>Eukaryota</taxon>
        <taxon>Metazoa</taxon>
        <taxon>Ecdysozoa</taxon>
        <taxon>Nematoda</taxon>
        <taxon>Chromadorea</taxon>
        <taxon>Rhabditida</taxon>
        <taxon>Spirurina</taxon>
        <taxon>Oxyuridomorpha</taxon>
        <taxon>Oxyuroidea</taxon>
        <taxon>Oxyuridae</taxon>
        <taxon>Enterobius</taxon>
    </lineage>
</organism>
<protein>
    <submittedName>
        <fullName evidence="4">Secreted peptide</fullName>
    </submittedName>
</protein>
<keyword evidence="3" id="KW-1185">Reference proteome</keyword>
<evidence type="ECO:0000313" key="4">
    <source>
        <dbReference type="WBParaSite" id="EVEC_0000881501-mRNA-1"/>
    </source>
</evidence>
<gene>
    <name evidence="2" type="ORF">EVEC_LOCUS8285</name>
</gene>
<evidence type="ECO:0000256" key="1">
    <source>
        <dbReference type="SAM" id="MobiDB-lite"/>
    </source>
</evidence>
<dbReference type="AlphaFoldDB" id="A0A0N4VDV5"/>
<dbReference type="WBParaSite" id="EVEC_0000881501-mRNA-1">
    <property type="protein sequence ID" value="EVEC_0000881501-mRNA-1"/>
    <property type="gene ID" value="EVEC_0000881501"/>
</dbReference>